<reference evidence="1" key="1">
    <citation type="submission" date="2025-08" db="UniProtKB">
        <authorList>
            <consortium name="Ensembl"/>
        </authorList>
    </citation>
    <scope>IDENTIFICATION</scope>
</reference>
<dbReference type="Proteomes" id="UP000694413">
    <property type="component" value="Unassembled WGS sequence"/>
</dbReference>
<dbReference type="AlphaFoldDB" id="A0A8D2N9F9"/>
<protein>
    <submittedName>
        <fullName evidence="1">Uncharacterized protein</fullName>
    </submittedName>
</protein>
<accession>A0A8D2N9F9</accession>
<keyword evidence="2" id="KW-1185">Reference proteome</keyword>
<name>A0A8D2N9F9_ZONAL</name>
<evidence type="ECO:0000313" key="1">
    <source>
        <dbReference type="Ensembl" id="ENSZALP00000018232.1"/>
    </source>
</evidence>
<evidence type="ECO:0000313" key="2">
    <source>
        <dbReference type="Proteomes" id="UP000694413"/>
    </source>
</evidence>
<reference evidence="1" key="2">
    <citation type="submission" date="2025-09" db="UniProtKB">
        <authorList>
            <consortium name="Ensembl"/>
        </authorList>
    </citation>
    <scope>IDENTIFICATION</scope>
</reference>
<dbReference type="Ensembl" id="ENSZALT00000024166.1">
    <property type="protein sequence ID" value="ENSZALP00000018232.1"/>
    <property type="gene ID" value="ENSZALG00000014627.1"/>
</dbReference>
<proteinExistence type="predicted"/>
<organism evidence="1 2">
    <name type="scientific">Zonotrichia albicollis</name>
    <name type="common">White-throated sparrow</name>
    <name type="synonym">Fringilla albicollis</name>
    <dbReference type="NCBI Taxonomy" id="44394"/>
    <lineage>
        <taxon>Eukaryota</taxon>
        <taxon>Metazoa</taxon>
        <taxon>Chordata</taxon>
        <taxon>Craniata</taxon>
        <taxon>Vertebrata</taxon>
        <taxon>Euteleostomi</taxon>
        <taxon>Archelosauria</taxon>
        <taxon>Archosauria</taxon>
        <taxon>Dinosauria</taxon>
        <taxon>Saurischia</taxon>
        <taxon>Theropoda</taxon>
        <taxon>Coelurosauria</taxon>
        <taxon>Aves</taxon>
        <taxon>Neognathae</taxon>
        <taxon>Neoaves</taxon>
        <taxon>Telluraves</taxon>
        <taxon>Australaves</taxon>
        <taxon>Passeriformes</taxon>
        <taxon>Passerellidae</taxon>
        <taxon>Zonotrichia</taxon>
    </lineage>
</organism>
<sequence length="68" mass="7317">MAGFWFGHCSFECCLLKKTDSLGTEPTALAPTAPVQHCSCFLGDLCQATSLASEQETREDSVCLFPVS</sequence>